<dbReference type="UniPathway" id="UPA00059">
    <property type="reaction ID" value="UER00105"/>
</dbReference>
<dbReference type="GO" id="GO:0019288">
    <property type="term" value="P:isopentenyl diphosphate biosynthetic process, methylerythritol 4-phosphate pathway"/>
    <property type="evidence" value="ECO:0007669"/>
    <property type="project" value="UniProtKB-UniRule"/>
</dbReference>
<dbReference type="UniPathway" id="UPA00056">
    <property type="reaction ID" value="UER00097"/>
</dbReference>
<dbReference type="GO" id="GO:0046872">
    <property type="term" value="F:metal ion binding"/>
    <property type="evidence" value="ECO:0007669"/>
    <property type="project" value="UniProtKB-KW"/>
</dbReference>
<feature type="binding site" evidence="5">
    <location>
        <position position="40"/>
    </location>
    <ligand>
        <name>isopentenyl diphosphate</name>
        <dbReference type="ChEBI" id="CHEBI:128769"/>
    </ligand>
</feature>
<dbReference type="EMBL" id="METM01000024">
    <property type="protein sequence ID" value="OGB89519.1"/>
    <property type="molecule type" value="Genomic_DNA"/>
</dbReference>
<accession>A0A1F4Q0W3</accession>
<evidence type="ECO:0000313" key="6">
    <source>
        <dbReference type="EMBL" id="OGB89519.1"/>
    </source>
</evidence>
<feature type="binding site" evidence="5">
    <location>
        <position position="223"/>
    </location>
    <ligand>
        <name>dimethylallyl diphosphate</name>
        <dbReference type="ChEBI" id="CHEBI:57623"/>
    </ligand>
</feature>
<evidence type="ECO:0000256" key="1">
    <source>
        <dbReference type="ARBA" id="ARBA00022485"/>
    </source>
</evidence>
<feature type="binding site" evidence="5">
    <location>
        <position position="125"/>
    </location>
    <ligand>
        <name>dimethylallyl diphosphate</name>
        <dbReference type="ChEBI" id="CHEBI:57623"/>
    </ligand>
</feature>
<dbReference type="Gene3D" id="3.40.1010.20">
    <property type="entry name" value="4-hydroxy-3-methylbut-2-enyl diphosphate reductase, catalytic domain"/>
    <property type="match status" value="2"/>
</dbReference>
<comment type="similarity">
    <text evidence="5">Belongs to the IspH family.</text>
</comment>
<keyword evidence="3 5" id="KW-0408">Iron</keyword>
<comment type="pathway">
    <text evidence="5">Isoprenoid biosynthesis; dimethylallyl diphosphate biosynthesis; dimethylallyl diphosphate from (2E)-4-hydroxy-3-methylbutenyl diphosphate: step 1/1.</text>
</comment>
<keyword evidence="4 5" id="KW-0411">Iron-sulfur</keyword>
<comment type="pathway">
    <text evidence="5">Isoprenoid biosynthesis; isopentenyl diphosphate biosynthesis via DXP pathway; isopentenyl diphosphate from 1-deoxy-D-xylulose 5-phosphate: step 6/6.</text>
</comment>
<evidence type="ECO:0000313" key="7">
    <source>
        <dbReference type="Proteomes" id="UP000178724"/>
    </source>
</evidence>
<feature type="binding site" evidence="5">
    <location>
        <position position="40"/>
    </location>
    <ligand>
        <name>(2E)-4-hydroxy-3-methylbut-2-enyl diphosphate</name>
        <dbReference type="ChEBI" id="CHEBI:128753"/>
    </ligand>
</feature>
<protein>
    <recommendedName>
        <fullName evidence="5">4-hydroxy-3-methylbut-2-enyl diphosphate reductase</fullName>
        <shortName evidence="5">HMBPP reductase</shortName>
        <ecNumber evidence="5">1.17.7.4</ecNumber>
    </recommendedName>
</protein>
<comment type="catalytic activity">
    <reaction evidence="5">
        <text>dimethylallyl diphosphate + 2 oxidized [2Fe-2S]-[ferredoxin] + H2O = (2E)-4-hydroxy-3-methylbut-2-enyl diphosphate + 2 reduced [2Fe-2S]-[ferredoxin] + 2 H(+)</text>
        <dbReference type="Rhea" id="RHEA:24825"/>
        <dbReference type="Rhea" id="RHEA-COMP:10000"/>
        <dbReference type="Rhea" id="RHEA-COMP:10001"/>
        <dbReference type="ChEBI" id="CHEBI:15377"/>
        <dbReference type="ChEBI" id="CHEBI:15378"/>
        <dbReference type="ChEBI" id="CHEBI:33737"/>
        <dbReference type="ChEBI" id="CHEBI:33738"/>
        <dbReference type="ChEBI" id="CHEBI:57623"/>
        <dbReference type="ChEBI" id="CHEBI:128753"/>
        <dbReference type="EC" id="1.17.7.4"/>
    </reaction>
</comment>
<keyword evidence="5" id="KW-0414">Isoprene biosynthesis</keyword>
<dbReference type="NCBIfam" id="TIGR00216">
    <property type="entry name" value="ispH_lytB"/>
    <property type="match status" value="1"/>
</dbReference>
<dbReference type="NCBIfam" id="NF002187">
    <property type="entry name" value="PRK01045.1-1"/>
    <property type="match status" value="1"/>
</dbReference>
<feature type="binding site" evidence="5">
    <location>
        <position position="75"/>
    </location>
    <ligand>
        <name>(2E)-4-hydroxy-3-methylbut-2-enyl diphosphate</name>
        <dbReference type="ChEBI" id="CHEBI:128753"/>
    </ligand>
</feature>
<comment type="caution">
    <text evidence="5">Lacks conserved residue(s) required for the propagation of feature annotation.</text>
</comment>
<feature type="binding site" evidence="5">
    <location>
        <position position="265"/>
    </location>
    <ligand>
        <name>(2E)-4-hydroxy-3-methylbut-2-enyl diphosphate</name>
        <dbReference type="ChEBI" id="CHEBI:128753"/>
    </ligand>
</feature>
<dbReference type="HAMAP" id="MF_00191">
    <property type="entry name" value="IspH"/>
    <property type="match status" value="1"/>
</dbReference>
<feature type="binding site" evidence="5">
    <location>
        <position position="221"/>
    </location>
    <ligand>
        <name>isopentenyl diphosphate</name>
        <dbReference type="ChEBI" id="CHEBI:128769"/>
    </ligand>
</feature>
<feature type="binding site" evidence="5">
    <location>
        <position position="75"/>
    </location>
    <ligand>
        <name>isopentenyl diphosphate</name>
        <dbReference type="ChEBI" id="CHEBI:128769"/>
    </ligand>
</feature>
<feature type="active site" description="Proton donor" evidence="5">
    <location>
        <position position="127"/>
    </location>
</feature>
<dbReference type="GO" id="GO:0051539">
    <property type="term" value="F:4 iron, 4 sulfur cluster binding"/>
    <property type="evidence" value="ECO:0007669"/>
    <property type="project" value="UniProtKB-UniRule"/>
</dbReference>
<feature type="binding site" evidence="5">
    <location>
        <position position="223"/>
    </location>
    <ligand>
        <name>isopentenyl diphosphate</name>
        <dbReference type="ChEBI" id="CHEBI:128769"/>
    </ligand>
</feature>
<dbReference type="AlphaFoldDB" id="A0A1F4Q0W3"/>
<feature type="binding site" evidence="5">
    <location>
        <position position="223"/>
    </location>
    <ligand>
        <name>(2E)-4-hydroxy-3-methylbut-2-enyl diphosphate</name>
        <dbReference type="ChEBI" id="CHEBI:128753"/>
    </ligand>
</feature>
<feature type="binding site" evidence="5">
    <location>
        <position position="75"/>
    </location>
    <ligand>
        <name>dimethylallyl diphosphate</name>
        <dbReference type="ChEBI" id="CHEBI:57623"/>
    </ligand>
</feature>
<dbReference type="Proteomes" id="UP000178724">
    <property type="component" value="Unassembled WGS sequence"/>
</dbReference>
<evidence type="ECO:0000256" key="5">
    <source>
        <dbReference type="HAMAP-Rule" id="MF_00191"/>
    </source>
</evidence>
<evidence type="ECO:0000256" key="3">
    <source>
        <dbReference type="ARBA" id="ARBA00023004"/>
    </source>
</evidence>
<comment type="catalytic activity">
    <reaction evidence="5">
        <text>isopentenyl diphosphate + 2 oxidized [2Fe-2S]-[ferredoxin] + H2O = (2E)-4-hydroxy-3-methylbut-2-enyl diphosphate + 2 reduced [2Fe-2S]-[ferredoxin] + 2 H(+)</text>
        <dbReference type="Rhea" id="RHEA:24488"/>
        <dbReference type="Rhea" id="RHEA-COMP:10000"/>
        <dbReference type="Rhea" id="RHEA-COMP:10001"/>
        <dbReference type="ChEBI" id="CHEBI:15377"/>
        <dbReference type="ChEBI" id="CHEBI:15378"/>
        <dbReference type="ChEBI" id="CHEBI:33737"/>
        <dbReference type="ChEBI" id="CHEBI:33738"/>
        <dbReference type="ChEBI" id="CHEBI:128753"/>
        <dbReference type="ChEBI" id="CHEBI:128769"/>
        <dbReference type="EC" id="1.17.7.4"/>
    </reaction>
</comment>
<comment type="caution">
    <text evidence="6">The sequence shown here is derived from an EMBL/GenBank/DDBJ whole genome shotgun (WGS) entry which is preliminary data.</text>
</comment>
<dbReference type="CDD" id="cd13944">
    <property type="entry name" value="lytB_ispH"/>
    <property type="match status" value="1"/>
</dbReference>
<feature type="binding site" evidence="5">
    <location>
        <position position="12"/>
    </location>
    <ligand>
        <name>[4Fe-4S] cluster</name>
        <dbReference type="ChEBI" id="CHEBI:49883"/>
    </ligand>
</feature>
<feature type="binding site" evidence="5">
    <location>
        <position position="265"/>
    </location>
    <ligand>
        <name>isopentenyl diphosphate</name>
        <dbReference type="ChEBI" id="CHEBI:128769"/>
    </ligand>
</feature>
<proteinExistence type="inferred from homology"/>
<reference evidence="6 7" key="1">
    <citation type="journal article" date="2016" name="Nat. Commun.">
        <title>Thousands of microbial genomes shed light on interconnected biogeochemical processes in an aquifer system.</title>
        <authorList>
            <person name="Anantharaman K."/>
            <person name="Brown C.T."/>
            <person name="Hug L.A."/>
            <person name="Sharon I."/>
            <person name="Castelle C.J."/>
            <person name="Probst A.J."/>
            <person name="Thomas B.C."/>
            <person name="Singh A."/>
            <person name="Wilkins M.J."/>
            <person name="Karaoz U."/>
            <person name="Brodie E.L."/>
            <person name="Williams K.H."/>
            <person name="Hubbard S.S."/>
            <person name="Banfield J.F."/>
        </authorList>
    </citation>
    <scope>NUCLEOTIDE SEQUENCE [LARGE SCALE GENOMIC DNA]</scope>
</reference>
<feature type="binding site" evidence="5">
    <location>
        <position position="165"/>
    </location>
    <ligand>
        <name>(2E)-4-hydroxy-3-methylbut-2-enyl diphosphate</name>
        <dbReference type="ChEBI" id="CHEBI:128753"/>
    </ligand>
</feature>
<organism evidence="6 7">
    <name type="scientific">candidate division WOR-1 bacterium RIFCSPHIGHO2_01_FULL_53_15</name>
    <dbReference type="NCBI Taxonomy" id="1802564"/>
    <lineage>
        <taxon>Bacteria</taxon>
        <taxon>Bacillati</taxon>
        <taxon>Saganbacteria</taxon>
    </lineage>
</organism>
<keyword evidence="5" id="KW-0560">Oxidoreductase</keyword>
<evidence type="ECO:0000256" key="4">
    <source>
        <dbReference type="ARBA" id="ARBA00023014"/>
    </source>
</evidence>
<dbReference type="EC" id="1.17.7.4" evidence="5"/>
<feature type="binding site" evidence="5">
    <location>
        <position position="265"/>
    </location>
    <ligand>
        <name>dimethylallyl diphosphate</name>
        <dbReference type="ChEBI" id="CHEBI:57623"/>
    </ligand>
</feature>
<dbReference type="GO" id="GO:0016114">
    <property type="term" value="P:terpenoid biosynthetic process"/>
    <property type="evidence" value="ECO:0007669"/>
    <property type="project" value="UniProtKB-UniRule"/>
</dbReference>
<sequence length="294" mass="31623">MEVLIAEHSGFCVGVERAFRIALETAEASKSAYMLGNLVHNKLVVERLKNFGVKTVSDISEIPHGAQGILIISAHGVGPEVYEAAKKLKLEILDTTCPWVKKAQKIAKEFSDEGRLVIIVGDKGHPEVKGIVGWSGGKANVVEKVEDLGKLGLASETPVGILAQTTQPEEHFDAMVSALRKIAKDVREYDTICGATTKRQSAAVELARRVNLVLVIGDRLSANTKRLTELCAKTGTETHQIETVEELSVGWLVGKKKVGITAGASTPEWVVQDVIKALRSAPAGRARSSKSLSQ</sequence>
<name>A0A1F4Q0W3_UNCSA</name>
<evidence type="ECO:0000256" key="2">
    <source>
        <dbReference type="ARBA" id="ARBA00022723"/>
    </source>
</evidence>
<feature type="binding site" evidence="5">
    <location>
        <position position="97"/>
    </location>
    <ligand>
        <name>[4Fe-4S] cluster</name>
        <dbReference type="ChEBI" id="CHEBI:49883"/>
    </ligand>
</feature>
<gene>
    <name evidence="5" type="primary">ispH</name>
    <name evidence="6" type="ORF">A2625_01205</name>
</gene>
<keyword evidence="1 5" id="KW-0004">4Fe-4S</keyword>
<feature type="binding site" evidence="5">
    <location>
        <position position="125"/>
    </location>
    <ligand>
        <name>(2E)-4-hydroxy-3-methylbut-2-enyl diphosphate</name>
        <dbReference type="ChEBI" id="CHEBI:128753"/>
    </ligand>
</feature>
<comment type="cofactor">
    <cofactor evidence="5">
        <name>[4Fe-4S] cluster</name>
        <dbReference type="ChEBI" id="CHEBI:49883"/>
    </cofactor>
    <text evidence="5">Binds 1 [4Fe-4S] cluster per subunit.</text>
</comment>
<dbReference type="Gene3D" id="3.40.50.11270">
    <property type="match status" value="1"/>
</dbReference>
<feature type="binding site" evidence="5">
    <location>
        <position position="193"/>
    </location>
    <ligand>
        <name>[4Fe-4S] cluster</name>
        <dbReference type="ChEBI" id="CHEBI:49883"/>
    </ligand>
</feature>
<feature type="binding site" evidence="5">
    <location>
        <position position="40"/>
    </location>
    <ligand>
        <name>dimethylallyl diphosphate</name>
        <dbReference type="ChEBI" id="CHEBI:57623"/>
    </ligand>
</feature>
<dbReference type="Pfam" id="PF02401">
    <property type="entry name" value="LYTB"/>
    <property type="match status" value="1"/>
</dbReference>
<comment type="function">
    <text evidence="5">Catalyzes the conversion of 1-hydroxy-2-methyl-2-(E)-butenyl 4-diphosphate (HMBPP) into a mixture of isopentenyl diphosphate (IPP) and dimethylallyl diphosphate (DMAPP). Acts in the terminal step of the DOXP/MEP pathway for isoprenoid precursor biosynthesis.</text>
</comment>
<dbReference type="InterPro" id="IPR003451">
    <property type="entry name" value="LytB/IspH"/>
</dbReference>
<feature type="binding site" evidence="5">
    <location>
        <position position="221"/>
    </location>
    <ligand>
        <name>dimethylallyl diphosphate</name>
        <dbReference type="ChEBI" id="CHEBI:57623"/>
    </ligand>
</feature>
<dbReference type="GO" id="GO:0051745">
    <property type="term" value="F:4-hydroxy-3-methylbut-2-enyl diphosphate reductase activity"/>
    <property type="evidence" value="ECO:0007669"/>
    <property type="project" value="UniProtKB-UniRule"/>
</dbReference>
<feature type="binding site" evidence="5">
    <location>
        <position position="221"/>
    </location>
    <ligand>
        <name>(2E)-4-hydroxy-3-methylbut-2-enyl diphosphate</name>
        <dbReference type="ChEBI" id="CHEBI:128753"/>
    </ligand>
</feature>
<keyword evidence="2 5" id="KW-0479">Metal-binding</keyword>
<feature type="binding site" evidence="5">
    <location>
        <position position="125"/>
    </location>
    <ligand>
        <name>isopentenyl diphosphate</name>
        <dbReference type="ChEBI" id="CHEBI:128769"/>
    </ligand>
</feature>
<dbReference type="GO" id="GO:0050992">
    <property type="term" value="P:dimethylallyl diphosphate biosynthetic process"/>
    <property type="evidence" value="ECO:0007669"/>
    <property type="project" value="UniProtKB-UniRule"/>
</dbReference>
<dbReference type="PANTHER" id="PTHR30426:SF0">
    <property type="entry name" value="4-HYDROXY-3-METHYLBUT-2-ENYL DIPHOSPHATE REDUCTASE"/>
    <property type="match status" value="1"/>
</dbReference>
<dbReference type="PANTHER" id="PTHR30426">
    <property type="entry name" value="4-HYDROXY-3-METHYLBUT-2-ENYL DIPHOSPHATE REDUCTASE"/>
    <property type="match status" value="1"/>
</dbReference>